<name>A0AAD1XUK4_EUPCR</name>
<keyword evidence="3" id="KW-1185">Reference proteome</keyword>
<organism evidence="2 3">
    <name type="scientific">Euplotes crassus</name>
    <dbReference type="NCBI Taxonomy" id="5936"/>
    <lineage>
        <taxon>Eukaryota</taxon>
        <taxon>Sar</taxon>
        <taxon>Alveolata</taxon>
        <taxon>Ciliophora</taxon>
        <taxon>Intramacronucleata</taxon>
        <taxon>Spirotrichea</taxon>
        <taxon>Hypotrichia</taxon>
        <taxon>Euplotida</taxon>
        <taxon>Euplotidae</taxon>
        <taxon>Moneuplotes</taxon>
    </lineage>
</organism>
<feature type="transmembrane region" description="Helical" evidence="1">
    <location>
        <begin position="42"/>
        <end position="62"/>
    </location>
</feature>
<sequence length="244" mass="27726">MQSEINRVQVEKWAIFSVFLALVGLQATIGILEFMIGGRWGLVILGVVRGLCLVFAVVALGVNMRNVSGLTKTSLEDCSILRKNQTREMKIMIKLNIFLTVLATIHTLYLGISGSKNYSLICLYTFLSVFQVSVFFLVTRGYISEERMEVWKFSRSGAQSQKYLPLDQFQYGHITKKSKPGEISRDQRFQHTAEVKNGKIVIQVRPISDVIIEDIECNSKDQLVSFDDQIDQYDRRSGHSIFLS</sequence>
<evidence type="ECO:0000256" key="1">
    <source>
        <dbReference type="SAM" id="Phobius"/>
    </source>
</evidence>
<evidence type="ECO:0000313" key="3">
    <source>
        <dbReference type="Proteomes" id="UP001295684"/>
    </source>
</evidence>
<keyword evidence="1" id="KW-0812">Transmembrane</keyword>
<feature type="transmembrane region" description="Helical" evidence="1">
    <location>
        <begin position="118"/>
        <end position="138"/>
    </location>
</feature>
<gene>
    <name evidence="2" type="ORF">ECRASSUSDP1_LOCUS20681</name>
</gene>
<comment type="caution">
    <text evidence="2">The sequence shown here is derived from an EMBL/GenBank/DDBJ whole genome shotgun (WGS) entry which is preliminary data.</text>
</comment>
<dbReference type="EMBL" id="CAMPGE010021098">
    <property type="protein sequence ID" value="CAI2379272.1"/>
    <property type="molecule type" value="Genomic_DNA"/>
</dbReference>
<accession>A0AAD1XUK4</accession>
<evidence type="ECO:0000313" key="2">
    <source>
        <dbReference type="EMBL" id="CAI2379272.1"/>
    </source>
</evidence>
<feature type="transmembrane region" description="Helical" evidence="1">
    <location>
        <begin position="91"/>
        <end position="112"/>
    </location>
</feature>
<dbReference type="AlphaFoldDB" id="A0AAD1XUK4"/>
<keyword evidence="1" id="KW-1133">Transmembrane helix</keyword>
<dbReference type="Proteomes" id="UP001295684">
    <property type="component" value="Unassembled WGS sequence"/>
</dbReference>
<reference evidence="2" key="1">
    <citation type="submission" date="2023-07" db="EMBL/GenBank/DDBJ databases">
        <authorList>
            <consortium name="AG Swart"/>
            <person name="Singh M."/>
            <person name="Singh A."/>
            <person name="Seah K."/>
            <person name="Emmerich C."/>
        </authorList>
    </citation>
    <scope>NUCLEOTIDE SEQUENCE</scope>
    <source>
        <strain evidence="2">DP1</strain>
    </source>
</reference>
<keyword evidence="1" id="KW-0472">Membrane</keyword>
<proteinExistence type="predicted"/>
<protein>
    <submittedName>
        <fullName evidence="2">Uncharacterized protein</fullName>
    </submittedName>
</protein>
<feature type="transmembrane region" description="Helical" evidence="1">
    <location>
        <begin position="12"/>
        <end position="36"/>
    </location>
</feature>